<dbReference type="InterPro" id="IPR010982">
    <property type="entry name" value="Lambda_DNA-bd_dom_sf"/>
</dbReference>
<dbReference type="InterPro" id="IPR001761">
    <property type="entry name" value="Peripla_BP/Lac1_sug-bd_dom"/>
</dbReference>
<protein>
    <submittedName>
        <fullName evidence="6">LacI family DNA-binding transcriptional regulator</fullName>
    </submittedName>
</protein>
<dbReference type="GO" id="GO:0000976">
    <property type="term" value="F:transcription cis-regulatory region binding"/>
    <property type="evidence" value="ECO:0007669"/>
    <property type="project" value="TreeGrafter"/>
</dbReference>
<keyword evidence="2" id="KW-0805">Transcription regulation</keyword>
<dbReference type="Pfam" id="PF00532">
    <property type="entry name" value="Peripla_BP_1"/>
    <property type="match status" value="1"/>
</dbReference>
<name>A0A9D9J2B7_9BACT</name>
<dbReference type="Pfam" id="PF00356">
    <property type="entry name" value="LacI"/>
    <property type="match status" value="1"/>
</dbReference>
<dbReference type="PANTHER" id="PTHR30146:SF148">
    <property type="entry name" value="HTH-TYPE TRANSCRIPTIONAL REPRESSOR PURR-RELATED"/>
    <property type="match status" value="1"/>
</dbReference>
<dbReference type="PROSITE" id="PS50932">
    <property type="entry name" value="HTH_LACI_2"/>
    <property type="match status" value="1"/>
</dbReference>
<dbReference type="SUPFAM" id="SSF53822">
    <property type="entry name" value="Periplasmic binding protein-like I"/>
    <property type="match status" value="1"/>
</dbReference>
<dbReference type="Proteomes" id="UP000823750">
    <property type="component" value="Unassembled WGS sequence"/>
</dbReference>
<evidence type="ECO:0000313" key="7">
    <source>
        <dbReference type="Proteomes" id="UP000823750"/>
    </source>
</evidence>
<reference evidence="6" key="1">
    <citation type="submission" date="2020-10" db="EMBL/GenBank/DDBJ databases">
        <authorList>
            <person name="Gilroy R."/>
        </authorList>
    </citation>
    <scope>NUCLEOTIDE SEQUENCE</scope>
    <source>
        <strain evidence="6">B2-16538</strain>
    </source>
</reference>
<dbReference type="EMBL" id="JADILX010000037">
    <property type="protein sequence ID" value="MBO8485214.1"/>
    <property type="molecule type" value="Genomic_DNA"/>
</dbReference>
<dbReference type="InterPro" id="IPR028082">
    <property type="entry name" value="Peripla_BP_I"/>
</dbReference>
<evidence type="ECO:0000313" key="6">
    <source>
        <dbReference type="EMBL" id="MBO8485214.1"/>
    </source>
</evidence>
<proteinExistence type="predicted"/>
<dbReference type="CDD" id="cd01392">
    <property type="entry name" value="HTH_LacI"/>
    <property type="match status" value="1"/>
</dbReference>
<comment type="caution">
    <text evidence="6">The sequence shown here is derived from an EMBL/GenBank/DDBJ whole genome shotgun (WGS) entry which is preliminary data.</text>
</comment>
<keyword evidence="3 6" id="KW-0238">DNA-binding</keyword>
<organism evidence="6 7">
    <name type="scientific">Candidatus Cryptobacteroides excrementavium</name>
    <dbReference type="NCBI Taxonomy" id="2840759"/>
    <lineage>
        <taxon>Bacteria</taxon>
        <taxon>Pseudomonadati</taxon>
        <taxon>Bacteroidota</taxon>
        <taxon>Bacteroidia</taxon>
        <taxon>Bacteroidales</taxon>
        <taxon>Candidatus Cryptobacteroides</taxon>
    </lineage>
</organism>
<dbReference type="SMART" id="SM00354">
    <property type="entry name" value="HTH_LACI"/>
    <property type="match status" value="1"/>
</dbReference>
<keyword evidence="1" id="KW-0678">Repressor</keyword>
<sequence length="335" mass="36853">MEKNTLFTISERTGYSVSTVSRVLSGKGREYRISDKAISAITECAREWNYTPNLIAKGLRTKKTGVIGLLVPSIANPFFANFSSIITSCLIESGYNMFLVDSMENEDIQDKALDSFLARNVDGMIVVPVGTSPERLEKISLRTPVVLIDRYYPETVLPYVCTDNYLGGSMATEYLLSRGYRRLLAIQGARDSMPNRERVRGFEATVGHAGIHVETRVCGSGFSEINGYSETMEAFRSGFRPDAIFAFSITILLGAIRAIKELGLSIPGDVAIISFDDNDFLDYLDPPVTRIAQPVREIGQYASDMLLKLIDGTGIDDGSAGHILFPPNLIEGRSC</sequence>
<accession>A0A9D9J2B7</accession>
<evidence type="ECO:0000256" key="4">
    <source>
        <dbReference type="ARBA" id="ARBA00023163"/>
    </source>
</evidence>
<dbReference type="AlphaFoldDB" id="A0A9D9J2B7"/>
<keyword evidence="4" id="KW-0804">Transcription</keyword>
<dbReference type="Gene3D" id="3.40.50.2300">
    <property type="match status" value="2"/>
</dbReference>
<evidence type="ECO:0000256" key="1">
    <source>
        <dbReference type="ARBA" id="ARBA00022491"/>
    </source>
</evidence>
<feature type="domain" description="HTH lacI-type" evidence="5">
    <location>
        <begin position="5"/>
        <end position="61"/>
    </location>
</feature>
<dbReference type="GO" id="GO:0003700">
    <property type="term" value="F:DNA-binding transcription factor activity"/>
    <property type="evidence" value="ECO:0007669"/>
    <property type="project" value="TreeGrafter"/>
</dbReference>
<evidence type="ECO:0000256" key="3">
    <source>
        <dbReference type="ARBA" id="ARBA00023125"/>
    </source>
</evidence>
<dbReference type="Gene3D" id="1.10.260.40">
    <property type="entry name" value="lambda repressor-like DNA-binding domains"/>
    <property type="match status" value="1"/>
</dbReference>
<dbReference type="CDD" id="cd06267">
    <property type="entry name" value="PBP1_LacI_sugar_binding-like"/>
    <property type="match status" value="1"/>
</dbReference>
<reference evidence="6" key="2">
    <citation type="journal article" date="2021" name="PeerJ">
        <title>Extensive microbial diversity within the chicken gut microbiome revealed by metagenomics and culture.</title>
        <authorList>
            <person name="Gilroy R."/>
            <person name="Ravi A."/>
            <person name="Getino M."/>
            <person name="Pursley I."/>
            <person name="Horton D.L."/>
            <person name="Alikhan N.F."/>
            <person name="Baker D."/>
            <person name="Gharbi K."/>
            <person name="Hall N."/>
            <person name="Watson M."/>
            <person name="Adriaenssens E.M."/>
            <person name="Foster-Nyarko E."/>
            <person name="Jarju S."/>
            <person name="Secka A."/>
            <person name="Antonio M."/>
            <person name="Oren A."/>
            <person name="Chaudhuri R.R."/>
            <person name="La Ragione R."/>
            <person name="Hildebrand F."/>
            <person name="Pallen M.J."/>
        </authorList>
    </citation>
    <scope>NUCLEOTIDE SEQUENCE</scope>
    <source>
        <strain evidence="6">B2-16538</strain>
    </source>
</reference>
<dbReference type="InterPro" id="IPR000843">
    <property type="entry name" value="HTH_LacI"/>
</dbReference>
<evidence type="ECO:0000259" key="5">
    <source>
        <dbReference type="PROSITE" id="PS50932"/>
    </source>
</evidence>
<gene>
    <name evidence="6" type="ORF">IAB78_02175</name>
</gene>
<dbReference type="PANTHER" id="PTHR30146">
    <property type="entry name" value="LACI-RELATED TRANSCRIPTIONAL REPRESSOR"/>
    <property type="match status" value="1"/>
</dbReference>
<dbReference type="SUPFAM" id="SSF47413">
    <property type="entry name" value="lambda repressor-like DNA-binding domains"/>
    <property type="match status" value="1"/>
</dbReference>
<evidence type="ECO:0000256" key="2">
    <source>
        <dbReference type="ARBA" id="ARBA00023015"/>
    </source>
</evidence>